<dbReference type="EMBL" id="CP032487">
    <property type="protein sequence ID" value="QAX80422.1"/>
    <property type="molecule type" value="Genomic_DNA"/>
</dbReference>
<evidence type="ECO:0000313" key="2">
    <source>
        <dbReference type="Proteomes" id="UP000288804"/>
    </source>
</evidence>
<evidence type="ECO:0000313" key="1">
    <source>
        <dbReference type="EMBL" id="QAX80422.1"/>
    </source>
</evidence>
<dbReference type="Proteomes" id="UP000288804">
    <property type="component" value="Chromosome"/>
</dbReference>
<organism evidence="1 2">
    <name type="scientific">Yersinia hibernica</name>
    <dbReference type="NCBI Taxonomy" id="2339259"/>
    <lineage>
        <taxon>Bacteria</taxon>
        <taxon>Pseudomonadati</taxon>
        <taxon>Pseudomonadota</taxon>
        <taxon>Gammaproteobacteria</taxon>
        <taxon>Enterobacterales</taxon>
        <taxon>Yersiniaceae</taxon>
        <taxon>Yersinia</taxon>
    </lineage>
</organism>
<reference evidence="2" key="1">
    <citation type="submission" date="2018-09" db="EMBL/GenBank/DDBJ databases">
        <title>Yersinia hibernicus sp. nov.</title>
        <authorList>
            <person name="Nguyen S.V."/>
            <person name="Mundanda D.M."/>
            <person name="Anes J."/>
            <person name="Fanning S."/>
        </authorList>
    </citation>
    <scope>NUCLEOTIDE SEQUENCE [LARGE SCALE GENOMIC DNA]</scope>
    <source>
        <strain evidence="2">CFS1934</strain>
    </source>
</reference>
<sequence>MLSDGALPAAELFSEVIKRVPLVLKHHVHAFLFVCLFAFTQPWRLSSKTGCDEETLDNVNFIPCF</sequence>
<accession>A0ABX5R4L1</accession>
<gene>
    <name evidence="1" type="ORF">D5F51_18955</name>
</gene>
<name>A0ABX5R4L1_9GAMM</name>
<protein>
    <submittedName>
        <fullName evidence="1">Uncharacterized protein</fullName>
    </submittedName>
</protein>
<proteinExistence type="predicted"/>
<keyword evidence="2" id="KW-1185">Reference proteome</keyword>